<evidence type="ECO:0000259" key="11">
    <source>
        <dbReference type="PROSITE" id="PS50011"/>
    </source>
</evidence>
<keyword evidence="14" id="KW-1185">Reference proteome</keyword>
<feature type="domain" description="CRIB" evidence="12">
    <location>
        <begin position="7"/>
        <end position="22"/>
    </location>
</feature>
<comment type="caution">
    <text evidence="13">The sequence shown here is derived from an EMBL/GenBank/DDBJ whole genome shotgun (WGS) entry which is preliminary data.</text>
</comment>
<dbReference type="Pfam" id="PF00069">
    <property type="entry name" value="Pkinase"/>
    <property type="match status" value="1"/>
</dbReference>
<dbReference type="InterPro" id="IPR000719">
    <property type="entry name" value="Prot_kinase_dom"/>
</dbReference>
<feature type="binding site" evidence="9">
    <location>
        <position position="301"/>
    </location>
    <ligand>
        <name>ATP</name>
        <dbReference type="ChEBI" id="CHEBI:30616"/>
    </ligand>
</feature>
<evidence type="ECO:0000256" key="3">
    <source>
        <dbReference type="ARBA" id="ARBA00022679"/>
    </source>
</evidence>
<evidence type="ECO:0000256" key="6">
    <source>
        <dbReference type="ARBA" id="ARBA00022840"/>
    </source>
</evidence>
<sequence length="970" mass="110326">MISHSSIGDPHRVAFRHSVHSGILVEFVQHDDILSCVNQGARVVQFIYVDDSSTIALVGLSILSSKSFVCTAYGHTNTYTIIMCLMTIISDCNNNQLEVSVTSNGLKVSTLNNNGTVNGQQLPIEPPPPPPSLPATRLDQPSGGRPARGTKAIAPAHLKRNTIHGLYLNPNDNDWKAKLNHELTLYQKLLQEQTSQMGSSQMANDEQKPIRINENGWYRHKELDRIIKTEDQPIRTDVQEKILTPYECILHAMQYDKAWHKEISMGRRIGFYRFKGEIGNGNFSQVKVAVHSLTKEKVAIKILDKSRLDPKTQRMLVREIRSMETLHHPNLIHIFEVIETLSKHFIVMELASSGELFQVISTQGRFNESEGKFYFSQILSAINHMHQHNIIHRDIKAENVFFSDPYTVKVGDFGFSTRISDRNELLSTFCGSPPYAAPELFRDESYRGPYVDYWALGVLLYFMVTATMPFRAQTIVQLKKLILECRYDIPSFISVECCQLIAAFLQSNPLKRYTVEQARATRWLRNRVPIQSMPKYDLRTSYSKLLRHRRQSLIERQNFLDEYSLVSLDLANRPNRHSFVEPKMDSTTHETCKSATTTRPNSAVVSILTQEEKQTFRHMTLLGIDDQIIAKHLEKGSLSPIVGIFRITINRFLQEAQRSAISSRDDSCNDEQYHRTQPNRIDRSTSAKVSIADRNESEVKTNLLTIDSLKSPTTNFKDRRIAILKNVEQDSSLSTVPERDPTPILIRTLASDPESISEDLSIKTLTYEQCNKSKNTNMESRHSNVSSAKNREENNCNGKLDYVGKQISKQNNMKVEQVPRSRRLANENGTLVQCKKKPHRNERLCQTNVDRLSRSVRSVKNTVVDDKEVKDGHKSNELLDKSSTKPINDNKLPIDSSKHHVIHKTATLQILPNNCSAMFWVPAKRSIASRLRRSQTTPNVSILHKQASSSDAANQSAMKKSFSNNHCIIL</sequence>
<dbReference type="Proteomes" id="UP001142055">
    <property type="component" value="Chromosome 1"/>
</dbReference>
<evidence type="ECO:0000256" key="5">
    <source>
        <dbReference type="ARBA" id="ARBA00022777"/>
    </source>
</evidence>
<proteinExistence type="predicted"/>
<dbReference type="FunFam" id="3.30.200.20:FF:000003">
    <property type="entry name" value="Non-specific serine/threonine protein kinase"/>
    <property type="match status" value="1"/>
</dbReference>
<dbReference type="EC" id="2.7.11.1" evidence="1"/>
<dbReference type="InterPro" id="IPR017441">
    <property type="entry name" value="Protein_kinase_ATP_BS"/>
</dbReference>
<dbReference type="GO" id="GO:0050321">
    <property type="term" value="F:tau-protein kinase activity"/>
    <property type="evidence" value="ECO:0007669"/>
    <property type="project" value="TreeGrafter"/>
</dbReference>
<feature type="region of interest" description="Disordered" evidence="10">
    <location>
        <begin position="776"/>
        <end position="796"/>
    </location>
</feature>
<gene>
    <name evidence="13" type="ORF">RDWZM_003159</name>
</gene>
<keyword evidence="3" id="KW-0808">Transferase</keyword>
<evidence type="ECO:0000256" key="4">
    <source>
        <dbReference type="ARBA" id="ARBA00022741"/>
    </source>
</evidence>
<name>A0A9Q0MFJ6_BLOTA</name>
<dbReference type="InterPro" id="IPR000095">
    <property type="entry name" value="CRIB_dom"/>
</dbReference>
<dbReference type="Gene3D" id="1.10.510.10">
    <property type="entry name" value="Transferase(Phosphotransferase) domain 1"/>
    <property type="match status" value="1"/>
</dbReference>
<feature type="compositionally biased region" description="Basic and acidic residues" evidence="10">
    <location>
        <begin position="866"/>
        <end position="883"/>
    </location>
</feature>
<dbReference type="PROSITE" id="PS50108">
    <property type="entry name" value="CRIB"/>
    <property type="match status" value="1"/>
</dbReference>
<feature type="domain" description="Protein kinase" evidence="11">
    <location>
        <begin position="272"/>
        <end position="524"/>
    </location>
</feature>
<evidence type="ECO:0000256" key="1">
    <source>
        <dbReference type="ARBA" id="ARBA00012513"/>
    </source>
</evidence>
<comment type="catalytic activity">
    <reaction evidence="8">
        <text>L-seryl-[protein] + ATP = O-phospho-L-seryl-[protein] + ADP + H(+)</text>
        <dbReference type="Rhea" id="RHEA:17989"/>
        <dbReference type="Rhea" id="RHEA-COMP:9863"/>
        <dbReference type="Rhea" id="RHEA-COMP:11604"/>
        <dbReference type="ChEBI" id="CHEBI:15378"/>
        <dbReference type="ChEBI" id="CHEBI:29999"/>
        <dbReference type="ChEBI" id="CHEBI:30616"/>
        <dbReference type="ChEBI" id="CHEBI:83421"/>
        <dbReference type="ChEBI" id="CHEBI:456216"/>
        <dbReference type="EC" id="2.7.11.1"/>
    </reaction>
</comment>
<evidence type="ECO:0000313" key="13">
    <source>
        <dbReference type="EMBL" id="KAJ6224614.1"/>
    </source>
</evidence>
<evidence type="ECO:0000256" key="7">
    <source>
        <dbReference type="ARBA" id="ARBA00047899"/>
    </source>
</evidence>
<keyword evidence="4 9" id="KW-0547">Nucleotide-binding</keyword>
<protein>
    <recommendedName>
        <fullName evidence="1">non-specific serine/threonine protein kinase</fullName>
        <ecNumber evidence="1">2.7.11.1</ecNumber>
    </recommendedName>
</protein>
<dbReference type="InterPro" id="IPR011009">
    <property type="entry name" value="Kinase-like_dom_sf"/>
</dbReference>
<organism evidence="13 14">
    <name type="scientific">Blomia tropicalis</name>
    <name type="common">Mite</name>
    <dbReference type="NCBI Taxonomy" id="40697"/>
    <lineage>
        <taxon>Eukaryota</taxon>
        <taxon>Metazoa</taxon>
        <taxon>Ecdysozoa</taxon>
        <taxon>Arthropoda</taxon>
        <taxon>Chelicerata</taxon>
        <taxon>Arachnida</taxon>
        <taxon>Acari</taxon>
        <taxon>Acariformes</taxon>
        <taxon>Sarcoptiformes</taxon>
        <taxon>Astigmata</taxon>
        <taxon>Glycyphagoidea</taxon>
        <taxon>Echimyopodidae</taxon>
        <taxon>Blomia</taxon>
    </lineage>
</organism>
<dbReference type="PANTHER" id="PTHR24346:SF49">
    <property type="entry name" value="NIM1 SERINE_THREONINE PROTEIN KINASE"/>
    <property type="match status" value="1"/>
</dbReference>
<dbReference type="PROSITE" id="PS00107">
    <property type="entry name" value="PROTEIN_KINASE_ATP"/>
    <property type="match status" value="1"/>
</dbReference>
<feature type="region of interest" description="Disordered" evidence="10">
    <location>
        <begin position="866"/>
        <end position="887"/>
    </location>
</feature>
<keyword evidence="6 9" id="KW-0067">ATP-binding</keyword>
<dbReference type="SMART" id="SM00220">
    <property type="entry name" value="S_TKc"/>
    <property type="match status" value="1"/>
</dbReference>
<dbReference type="PROSITE" id="PS00108">
    <property type="entry name" value="PROTEIN_KINASE_ST"/>
    <property type="match status" value="1"/>
</dbReference>
<dbReference type="PROSITE" id="PS50011">
    <property type="entry name" value="PROTEIN_KINASE_DOM"/>
    <property type="match status" value="1"/>
</dbReference>
<dbReference type="GO" id="GO:0000226">
    <property type="term" value="P:microtubule cytoskeleton organization"/>
    <property type="evidence" value="ECO:0007669"/>
    <property type="project" value="TreeGrafter"/>
</dbReference>
<dbReference type="SUPFAM" id="SSF56112">
    <property type="entry name" value="Protein kinase-like (PK-like)"/>
    <property type="match status" value="1"/>
</dbReference>
<dbReference type="GO" id="GO:0035556">
    <property type="term" value="P:intracellular signal transduction"/>
    <property type="evidence" value="ECO:0007669"/>
    <property type="project" value="TreeGrafter"/>
</dbReference>
<evidence type="ECO:0000256" key="2">
    <source>
        <dbReference type="ARBA" id="ARBA00022527"/>
    </source>
</evidence>
<dbReference type="PANTHER" id="PTHR24346">
    <property type="entry name" value="MAP/MICROTUBULE AFFINITY-REGULATING KINASE"/>
    <property type="match status" value="1"/>
</dbReference>
<evidence type="ECO:0000256" key="9">
    <source>
        <dbReference type="PROSITE-ProRule" id="PRU10141"/>
    </source>
</evidence>
<keyword evidence="5" id="KW-0418">Kinase</keyword>
<reference evidence="13" key="1">
    <citation type="submission" date="2022-12" db="EMBL/GenBank/DDBJ databases">
        <title>Genome assemblies of Blomia tropicalis.</title>
        <authorList>
            <person name="Cui Y."/>
        </authorList>
    </citation>
    <scope>NUCLEOTIDE SEQUENCE</scope>
    <source>
        <tissue evidence="13">Adult mites</tissue>
    </source>
</reference>
<dbReference type="GO" id="GO:0005737">
    <property type="term" value="C:cytoplasm"/>
    <property type="evidence" value="ECO:0007669"/>
    <property type="project" value="TreeGrafter"/>
</dbReference>
<feature type="region of interest" description="Disordered" evidence="10">
    <location>
        <begin position="115"/>
        <end position="148"/>
    </location>
</feature>
<dbReference type="InterPro" id="IPR008271">
    <property type="entry name" value="Ser/Thr_kinase_AS"/>
</dbReference>
<evidence type="ECO:0000256" key="8">
    <source>
        <dbReference type="ARBA" id="ARBA00048679"/>
    </source>
</evidence>
<dbReference type="FunFam" id="1.10.510.10:FF:000571">
    <property type="entry name" value="Maternal embryonic leucine zipper kinase"/>
    <property type="match status" value="1"/>
</dbReference>
<dbReference type="AlphaFoldDB" id="A0A9Q0MFJ6"/>
<keyword evidence="2" id="KW-0723">Serine/threonine-protein kinase</keyword>
<comment type="catalytic activity">
    <reaction evidence="7">
        <text>L-threonyl-[protein] + ATP = O-phospho-L-threonyl-[protein] + ADP + H(+)</text>
        <dbReference type="Rhea" id="RHEA:46608"/>
        <dbReference type="Rhea" id="RHEA-COMP:11060"/>
        <dbReference type="Rhea" id="RHEA-COMP:11605"/>
        <dbReference type="ChEBI" id="CHEBI:15378"/>
        <dbReference type="ChEBI" id="CHEBI:30013"/>
        <dbReference type="ChEBI" id="CHEBI:30616"/>
        <dbReference type="ChEBI" id="CHEBI:61977"/>
        <dbReference type="ChEBI" id="CHEBI:456216"/>
        <dbReference type="EC" id="2.7.11.1"/>
    </reaction>
</comment>
<dbReference type="EMBL" id="JAPWDV010000001">
    <property type="protein sequence ID" value="KAJ6224614.1"/>
    <property type="molecule type" value="Genomic_DNA"/>
</dbReference>
<feature type="compositionally biased region" description="Pro residues" evidence="10">
    <location>
        <begin position="124"/>
        <end position="133"/>
    </location>
</feature>
<evidence type="ECO:0000256" key="10">
    <source>
        <dbReference type="SAM" id="MobiDB-lite"/>
    </source>
</evidence>
<evidence type="ECO:0000259" key="12">
    <source>
        <dbReference type="PROSITE" id="PS50108"/>
    </source>
</evidence>
<accession>A0A9Q0MFJ6</accession>
<dbReference type="GO" id="GO:0005524">
    <property type="term" value="F:ATP binding"/>
    <property type="evidence" value="ECO:0007669"/>
    <property type="project" value="UniProtKB-UniRule"/>
</dbReference>
<evidence type="ECO:0000313" key="14">
    <source>
        <dbReference type="Proteomes" id="UP001142055"/>
    </source>
</evidence>
<feature type="compositionally biased region" description="Polar residues" evidence="10">
    <location>
        <begin position="776"/>
        <end position="788"/>
    </location>
</feature>